<evidence type="ECO:0000256" key="1">
    <source>
        <dbReference type="SAM" id="MobiDB-lite"/>
    </source>
</evidence>
<organism evidence="2 3">
    <name type="scientific">Lasiosphaeria hispida</name>
    <dbReference type="NCBI Taxonomy" id="260671"/>
    <lineage>
        <taxon>Eukaryota</taxon>
        <taxon>Fungi</taxon>
        <taxon>Dikarya</taxon>
        <taxon>Ascomycota</taxon>
        <taxon>Pezizomycotina</taxon>
        <taxon>Sordariomycetes</taxon>
        <taxon>Sordariomycetidae</taxon>
        <taxon>Sordariales</taxon>
        <taxon>Lasiosphaeriaceae</taxon>
        <taxon>Lasiosphaeria</taxon>
    </lineage>
</organism>
<reference evidence="2" key="1">
    <citation type="journal article" date="2023" name="Mol. Phylogenet. Evol.">
        <title>Genome-scale phylogeny and comparative genomics of the fungal order Sordariales.</title>
        <authorList>
            <person name="Hensen N."/>
            <person name="Bonometti L."/>
            <person name="Westerberg I."/>
            <person name="Brannstrom I.O."/>
            <person name="Guillou S."/>
            <person name="Cros-Aarteil S."/>
            <person name="Calhoun S."/>
            <person name="Haridas S."/>
            <person name="Kuo A."/>
            <person name="Mondo S."/>
            <person name="Pangilinan J."/>
            <person name="Riley R."/>
            <person name="LaButti K."/>
            <person name="Andreopoulos B."/>
            <person name="Lipzen A."/>
            <person name="Chen C."/>
            <person name="Yan M."/>
            <person name="Daum C."/>
            <person name="Ng V."/>
            <person name="Clum A."/>
            <person name="Steindorff A."/>
            <person name="Ohm R.A."/>
            <person name="Martin F."/>
            <person name="Silar P."/>
            <person name="Natvig D.O."/>
            <person name="Lalanne C."/>
            <person name="Gautier V."/>
            <person name="Ament-Velasquez S.L."/>
            <person name="Kruys A."/>
            <person name="Hutchinson M.I."/>
            <person name="Powell A.J."/>
            <person name="Barry K."/>
            <person name="Miller A.N."/>
            <person name="Grigoriev I.V."/>
            <person name="Debuchy R."/>
            <person name="Gladieux P."/>
            <person name="Hiltunen Thoren M."/>
            <person name="Johannesson H."/>
        </authorList>
    </citation>
    <scope>NUCLEOTIDE SEQUENCE</scope>
    <source>
        <strain evidence="2">CBS 955.72</strain>
    </source>
</reference>
<keyword evidence="3" id="KW-1185">Reference proteome</keyword>
<accession>A0AAJ0HIK9</accession>
<evidence type="ECO:0000313" key="3">
    <source>
        <dbReference type="Proteomes" id="UP001275084"/>
    </source>
</evidence>
<feature type="compositionally biased region" description="Polar residues" evidence="1">
    <location>
        <begin position="424"/>
        <end position="436"/>
    </location>
</feature>
<dbReference type="Proteomes" id="UP001275084">
    <property type="component" value="Unassembled WGS sequence"/>
</dbReference>
<proteinExistence type="predicted"/>
<dbReference type="EMBL" id="JAUIQD010000004">
    <property type="protein sequence ID" value="KAK3353402.1"/>
    <property type="molecule type" value="Genomic_DNA"/>
</dbReference>
<protein>
    <submittedName>
        <fullName evidence="2">Uncharacterized protein</fullName>
    </submittedName>
</protein>
<feature type="region of interest" description="Disordered" evidence="1">
    <location>
        <begin position="141"/>
        <end position="186"/>
    </location>
</feature>
<gene>
    <name evidence="2" type="ORF">B0T25DRAFT_544434</name>
</gene>
<reference evidence="2" key="2">
    <citation type="submission" date="2023-06" db="EMBL/GenBank/DDBJ databases">
        <authorList>
            <consortium name="Lawrence Berkeley National Laboratory"/>
            <person name="Haridas S."/>
            <person name="Hensen N."/>
            <person name="Bonometti L."/>
            <person name="Westerberg I."/>
            <person name="Brannstrom I.O."/>
            <person name="Guillou S."/>
            <person name="Cros-Aarteil S."/>
            <person name="Calhoun S."/>
            <person name="Kuo A."/>
            <person name="Mondo S."/>
            <person name="Pangilinan J."/>
            <person name="Riley R."/>
            <person name="Labutti K."/>
            <person name="Andreopoulos B."/>
            <person name="Lipzen A."/>
            <person name="Chen C."/>
            <person name="Yanf M."/>
            <person name="Daum C."/>
            <person name="Ng V."/>
            <person name="Clum A."/>
            <person name="Steindorff A."/>
            <person name="Ohm R."/>
            <person name="Martin F."/>
            <person name="Silar P."/>
            <person name="Natvig D."/>
            <person name="Lalanne C."/>
            <person name="Gautier V."/>
            <person name="Ament-Velasquez S.L."/>
            <person name="Kruys A."/>
            <person name="Hutchinson M.I."/>
            <person name="Powell A.J."/>
            <person name="Barry K."/>
            <person name="Miller A.N."/>
            <person name="Grigoriev I.V."/>
            <person name="Debuchy R."/>
            <person name="Gladieux P."/>
            <person name="Thoren M.H."/>
            <person name="Johannesson H."/>
        </authorList>
    </citation>
    <scope>NUCLEOTIDE SEQUENCE</scope>
    <source>
        <strain evidence="2">CBS 955.72</strain>
    </source>
</reference>
<feature type="compositionally biased region" description="Basic residues" evidence="1">
    <location>
        <begin position="18"/>
        <end position="31"/>
    </location>
</feature>
<sequence length="498" mass="54511">MPQKRKGTDSEASARLPAAKKARSASHRPAKSTRPNIQPRQTRSRAALPGAGPLLSLEDRPRPRARQIRGLSPKATESPQDTNEIQPTHPLHVANRALSCLLSHASSKSLDAKTGLRVRQPWPMPRAVVRLIASSNVLESSHEEERLPQPTGVVSPKTVIPPRLPLVPQSNTDEELAGRGRKRKHSDLSVITDAEFSHRHKRARLVTSSLPGQELKADRATQTSFSIGISNKENGADDEKERLEKLWARRWSQSPQDMSPVEQLGLSTRGSAITSPAQLHEIVSLRNKYLKDLSHKGRNETWVNLASAPAKSPGSMSPSEGLGSIPCHVAVDPKTNAIHDEQPGMIPPQEANALWEQGWEDPGARQGIKLALARSNSAGEFNQSVVSQRQTVLEVGESWSSFSDTHHIHPQHFQQQQGALLQQRNATSAATRESRQLWQVQEPNTSIANSSTEVGAAMVTPPLSTPMSDWHLNPSGPLTWDYSSPSPTSSWDAEDSVS</sequence>
<feature type="compositionally biased region" description="Polar residues" evidence="1">
    <location>
        <begin position="481"/>
        <end position="491"/>
    </location>
</feature>
<feature type="compositionally biased region" description="Low complexity" evidence="1">
    <location>
        <begin position="46"/>
        <end position="55"/>
    </location>
</feature>
<feature type="region of interest" description="Disordered" evidence="1">
    <location>
        <begin position="467"/>
        <end position="498"/>
    </location>
</feature>
<feature type="compositionally biased region" description="Polar residues" evidence="1">
    <location>
        <begin position="75"/>
        <end position="86"/>
    </location>
</feature>
<feature type="region of interest" description="Disordered" evidence="1">
    <location>
        <begin position="414"/>
        <end position="436"/>
    </location>
</feature>
<dbReference type="AlphaFoldDB" id="A0AAJ0HIK9"/>
<feature type="region of interest" description="Disordered" evidence="1">
    <location>
        <begin position="1"/>
        <end position="87"/>
    </location>
</feature>
<comment type="caution">
    <text evidence="2">The sequence shown here is derived from an EMBL/GenBank/DDBJ whole genome shotgun (WGS) entry which is preliminary data.</text>
</comment>
<feature type="compositionally biased region" description="Low complexity" evidence="1">
    <location>
        <begin position="414"/>
        <end position="423"/>
    </location>
</feature>
<evidence type="ECO:0000313" key="2">
    <source>
        <dbReference type="EMBL" id="KAK3353402.1"/>
    </source>
</evidence>
<name>A0AAJ0HIK9_9PEZI</name>